<evidence type="ECO:0000256" key="6">
    <source>
        <dbReference type="ARBA" id="ARBA00022729"/>
    </source>
</evidence>
<reference evidence="10 11" key="1">
    <citation type="submission" date="2024-12" db="EMBL/GenBank/DDBJ databases">
        <title>The unique morphological basis and parallel evolutionary history of personate flowers in Penstemon.</title>
        <authorList>
            <person name="Depatie T.H."/>
            <person name="Wessinger C.A."/>
        </authorList>
    </citation>
    <scope>NUCLEOTIDE SEQUENCE [LARGE SCALE GENOMIC DNA]</scope>
    <source>
        <strain evidence="10">WTNN_2</strain>
        <tissue evidence="10">Leaf</tissue>
    </source>
</reference>
<comment type="similarity">
    <text evidence="2 9">Belongs to the phytosulfokine family.</text>
</comment>
<gene>
    <name evidence="10" type="ORF">ACJIZ3_024361</name>
</gene>
<dbReference type="PANTHER" id="PTHR33285">
    <property type="entry name" value="PHYTOSULFOKINES 3"/>
    <property type="match status" value="1"/>
</dbReference>
<comment type="subcellular location">
    <subcellularLocation>
        <location evidence="1 9">Secreted</location>
    </subcellularLocation>
</comment>
<sequence>MKQISKVSIISIILLLIISHTSARLLPPHQGDNPGIKLNEITLHQENDFSSLMGLEECEDKDDEACHKRRMVAEAHLDYIYTQHHKP</sequence>
<name>A0ABD3TU22_9LAMI</name>
<keyword evidence="4 9" id="KW-0964">Secreted</keyword>
<feature type="chain" id="PRO_5044526299" description="Phytosulfokine" evidence="9">
    <location>
        <begin position="24"/>
        <end position="87"/>
    </location>
</feature>
<feature type="signal peptide" evidence="9">
    <location>
        <begin position="1"/>
        <end position="23"/>
    </location>
</feature>
<dbReference type="AlphaFoldDB" id="A0ABD3TU22"/>
<proteinExistence type="inferred from homology"/>
<keyword evidence="3 9" id="KW-0217">Developmental protein</keyword>
<evidence type="ECO:0000313" key="11">
    <source>
        <dbReference type="Proteomes" id="UP001634393"/>
    </source>
</evidence>
<protein>
    <recommendedName>
        <fullName evidence="9">Phytosulfokine</fullName>
    </recommendedName>
    <component>
        <recommendedName>
            <fullName evidence="9">Phytosulfokine-alpha</fullName>
            <shortName evidence="9">PSK-alpha</shortName>
            <shortName evidence="9">Phytosulfokine-a</shortName>
        </recommendedName>
    </component>
    <component>
        <recommendedName>
            <fullName evidence="9">Phytosulfokine-beta</fullName>
            <shortName evidence="9">PSK-beta</shortName>
            <shortName evidence="9">Phytosulfokine-b</shortName>
        </recommendedName>
    </component>
</protein>
<organism evidence="10 11">
    <name type="scientific">Penstemon smallii</name>
    <dbReference type="NCBI Taxonomy" id="265156"/>
    <lineage>
        <taxon>Eukaryota</taxon>
        <taxon>Viridiplantae</taxon>
        <taxon>Streptophyta</taxon>
        <taxon>Embryophyta</taxon>
        <taxon>Tracheophyta</taxon>
        <taxon>Spermatophyta</taxon>
        <taxon>Magnoliopsida</taxon>
        <taxon>eudicotyledons</taxon>
        <taxon>Gunneridae</taxon>
        <taxon>Pentapetalae</taxon>
        <taxon>asterids</taxon>
        <taxon>lamiids</taxon>
        <taxon>Lamiales</taxon>
        <taxon>Plantaginaceae</taxon>
        <taxon>Cheloneae</taxon>
        <taxon>Penstemon</taxon>
    </lineage>
</organism>
<evidence type="ECO:0000256" key="3">
    <source>
        <dbReference type="ARBA" id="ARBA00022473"/>
    </source>
</evidence>
<dbReference type="GO" id="GO:0030154">
    <property type="term" value="P:cell differentiation"/>
    <property type="evidence" value="ECO:0007669"/>
    <property type="project" value="UniProtKB-UniRule"/>
</dbReference>
<evidence type="ECO:0000256" key="9">
    <source>
        <dbReference type="RuleBase" id="RU368031"/>
    </source>
</evidence>
<dbReference type="GO" id="GO:0008083">
    <property type="term" value="F:growth factor activity"/>
    <property type="evidence" value="ECO:0007669"/>
    <property type="project" value="UniProtKB-UniRule"/>
</dbReference>
<comment type="function">
    <text evidence="9">Promotes plant cell differentiation, organogenesis and somatic embryogenesis as well as cell proliferation.</text>
</comment>
<evidence type="ECO:0000256" key="8">
    <source>
        <dbReference type="ARBA" id="ARBA00023030"/>
    </source>
</evidence>
<accession>A0ABD3TU22</accession>
<dbReference type="Pfam" id="PF06404">
    <property type="entry name" value="PSK"/>
    <property type="match status" value="1"/>
</dbReference>
<evidence type="ECO:0000256" key="2">
    <source>
        <dbReference type="ARBA" id="ARBA00010781"/>
    </source>
</evidence>
<evidence type="ECO:0000256" key="1">
    <source>
        <dbReference type="ARBA" id="ARBA00004613"/>
    </source>
</evidence>
<comment type="PTM">
    <text evidence="9">PSK-alpha is produced by endopeptidase digestion. PSK-beta is produced from PSK-alpha by exopeptidase digestion.</text>
</comment>
<comment type="caution">
    <text evidence="10">The sequence shown here is derived from an EMBL/GenBank/DDBJ whole genome shotgun (WGS) entry which is preliminary data.</text>
</comment>
<dbReference type="Proteomes" id="UP001634393">
    <property type="component" value="Unassembled WGS sequence"/>
</dbReference>
<dbReference type="PANTHER" id="PTHR33285:SF33">
    <property type="entry name" value="PHYTOSULFOKINE"/>
    <property type="match status" value="1"/>
</dbReference>
<dbReference type="EMBL" id="JBJXBP010000003">
    <property type="protein sequence ID" value="KAL3839770.1"/>
    <property type="molecule type" value="Genomic_DNA"/>
</dbReference>
<dbReference type="GO" id="GO:0005576">
    <property type="term" value="C:extracellular region"/>
    <property type="evidence" value="ECO:0007669"/>
    <property type="project" value="UniProtKB-SubCell"/>
</dbReference>
<comment type="PTM">
    <text evidence="9">Sulfation is important for activity and for the binding to a putative membrane receptor.</text>
</comment>
<evidence type="ECO:0000256" key="4">
    <source>
        <dbReference type="ARBA" id="ARBA00022525"/>
    </source>
</evidence>
<dbReference type="GO" id="GO:0008283">
    <property type="term" value="P:cell population proliferation"/>
    <property type="evidence" value="ECO:0007669"/>
    <property type="project" value="UniProtKB-UniRule"/>
</dbReference>
<evidence type="ECO:0000256" key="7">
    <source>
        <dbReference type="ARBA" id="ARBA00022782"/>
    </source>
</evidence>
<keyword evidence="11" id="KW-1185">Reference proteome</keyword>
<keyword evidence="6 9" id="KW-0732">Signal</keyword>
<keyword evidence="8 9" id="KW-0339">Growth factor</keyword>
<evidence type="ECO:0000313" key="10">
    <source>
        <dbReference type="EMBL" id="KAL3839770.1"/>
    </source>
</evidence>
<keyword evidence="7 9" id="KW-0221">Differentiation</keyword>
<keyword evidence="5 9" id="KW-0765">Sulfation</keyword>
<dbReference type="InterPro" id="IPR009438">
    <property type="entry name" value="Phytosulfokine"/>
</dbReference>
<evidence type="ECO:0000256" key="5">
    <source>
        <dbReference type="ARBA" id="ARBA00022641"/>
    </source>
</evidence>